<keyword evidence="6 9" id="KW-0862">Zinc</keyword>
<evidence type="ECO:0000256" key="3">
    <source>
        <dbReference type="ARBA" id="ARBA00009894"/>
    </source>
</evidence>
<keyword evidence="4 9" id="KW-0963">Cytoplasm</keyword>
<evidence type="ECO:0000256" key="6">
    <source>
        <dbReference type="ARBA" id="ARBA00022833"/>
    </source>
</evidence>
<feature type="binding site" evidence="9">
    <location>
        <position position="175"/>
    </location>
    <ligand>
        <name>Zn(2+)</name>
        <dbReference type="ChEBI" id="CHEBI:29105"/>
    </ligand>
</feature>
<dbReference type="SUPFAM" id="SSF53697">
    <property type="entry name" value="SIS domain"/>
    <property type="match status" value="1"/>
</dbReference>
<comment type="pathway">
    <text evidence="9">Carbohydrate biosynthesis; D-glycero-D-manno-heptose 7-phosphate biosynthesis; D-glycero-alpha-D-manno-heptose 7-phosphate and D-glycero-beta-D-manno-heptose 7-phosphate from sedoheptulose 7-phosphate: step 1/1.</text>
</comment>
<dbReference type="InterPro" id="IPR050099">
    <property type="entry name" value="SIS_GmhA/DiaA_subfam"/>
</dbReference>
<dbReference type="GO" id="GO:0005737">
    <property type="term" value="C:cytoplasm"/>
    <property type="evidence" value="ECO:0007669"/>
    <property type="project" value="UniProtKB-SubCell"/>
</dbReference>
<evidence type="ECO:0000259" key="10">
    <source>
        <dbReference type="PROSITE" id="PS51464"/>
    </source>
</evidence>
<evidence type="ECO:0000256" key="4">
    <source>
        <dbReference type="ARBA" id="ARBA00022490"/>
    </source>
</evidence>
<dbReference type="InterPro" id="IPR046348">
    <property type="entry name" value="SIS_dom_sf"/>
</dbReference>
<dbReference type="PROSITE" id="PS51464">
    <property type="entry name" value="SIS"/>
    <property type="match status" value="1"/>
</dbReference>
<dbReference type="HAMAP" id="MF_00067">
    <property type="entry name" value="GmhA"/>
    <property type="match status" value="1"/>
</dbReference>
<comment type="function">
    <text evidence="9">Catalyzes the isomerization of sedoheptulose 7-phosphate in D-glycero-D-manno-heptose 7-phosphate.</text>
</comment>
<evidence type="ECO:0000256" key="9">
    <source>
        <dbReference type="HAMAP-Rule" id="MF_00067"/>
    </source>
</evidence>
<dbReference type="RefSeq" id="WP_222578090.1">
    <property type="nucleotide sequence ID" value="NZ_JAHVHU010000001.1"/>
</dbReference>
<dbReference type="InterPro" id="IPR004515">
    <property type="entry name" value="Phosphoheptose_Isoase"/>
</dbReference>
<comment type="subcellular location">
    <subcellularLocation>
        <location evidence="2 9">Cytoplasm</location>
    </subcellularLocation>
</comment>
<feature type="binding site" evidence="9">
    <location>
        <position position="68"/>
    </location>
    <ligand>
        <name>Zn(2+)</name>
        <dbReference type="ChEBI" id="CHEBI:29105"/>
    </ligand>
</feature>
<gene>
    <name evidence="9" type="primary">gmhA</name>
    <name evidence="11" type="ORF">KUV50_00380</name>
</gene>
<feature type="binding site" evidence="9">
    <location>
        <position position="64"/>
    </location>
    <ligand>
        <name>Zn(2+)</name>
        <dbReference type="ChEBI" id="CHEBI:29105"/>
    </ligand>
</feature>
<feature type="binding site" evidence="9">
    <location>
        <position position="183"/>
    </location>
    <ligand>
        <name>Zn(2+)</name>
        <dbReference type="ChEBI" id="CHEBI:29105"/>
    </ligand>
</feature>
<dbReference type="GO" id="GO:0097367">
    <property type="term" value="F:carbohydrate derivative binding"/>
    <property type="evidence" value="ECO:0007669"/>
    <property type="project" value="InterPro"/>
</dbReference>
<feature type="domain" description="SIS" evidence="10">
    <location>
        <begin position="40"/>
        <end position="197"/>
    </location>
</feature>
<dbReference type="EC" id="5.3.1.28" evidence="9"/>
<dbReference type="GO" id="GO:0008270">
    <property type="term" value="F:zinc ion binding"/>
    <property type="evidence" value="ECO:0007669"/>
    <property type="project" value="UniProtKB-UniRule"/>
</dbReference>
<evidence type="ECO:0000256" key="8">
    <source>
        <dbReference type="ARBA" id="ARBA00023277"/>
    </source>
</evidence>
<organism evidence="11 12">
    <name type="scientific">Membranihabitans marinus</name>
    <dbReference type="NCBI Taxonomy" id="1227546"/>
    <lineage>
        <taxon>Bacteria</taxon>
        <taxon>Pseudomonadati</taxon>
        <taxon>Bacteroidota</taxon>
        <taxon>Saprospiria</taxon>
        <taxon>Saprospirales</taxon>
        <taxon>Saprospiraceae</taxon>
        <taxon>Membranihabitans</taxon>
    </lineage>
</organism>
<name>A0A953HQL1_9BACT</name>
<protein>
    <recommendedName>
        <fullName evidence="9">Phosphoheptose isomerase</fullName>
        <ecNumber evidence="9">5.3.1.28</ecNumber>
    </recommendedName>
    <alternativeName>
        <fullName evidence="9">Sedoheptulose 7-phosphate isomerase</fullName>
    </alternativeName>
</protein>
<evidence type="ECO:0000256" key="7">
    <source>
        <dbReference type="ARBA" id="ARBA00023235"/>
    </source>
</evidence>
<dbReference type="GO" id="GO:1901135">
    <property type="term" value="P:carbohydrate derivative metabolic process"/>
    <property type="evidence" value="ECO:0007669"/>
    <property type="project" value="InterPro"/>
</dbReference>
<evidence type="ECO:0000256" key="5">
    <source>
        <dbReference type="ARBA" id="ARBA00022723"/>
    </source>
</evidence>
<keyword evidence="12" id="KW-1185">Reference proteome</keyword>
<keyword evidence="5 9" id="KW-0479">Metal-binding</keyword>
<feature type="binding site" evidence="9">
    <location>
        <position position="128"/>
    </location>
    <ligand>
        <name>substrate</name>
    </ligand>
</feature>
<evidence type="ECO:0000256" key="2">
    <source>
        <dbReference type="ARBA" id="ARBA00004496"/>
    </source>
</evidence>
<sequence length="197" mass="21336">MAIDHFRFISDNIRASILVKEQMLQSDELLEAIGQTVSLIILDYKKGGKVLFCGNGGSAADAQHLSAELSGRFRKDRPPLFAEALHVNTSFMTAVANDYSYAHVYARMLGAMGSEGDVLIAISTSGQSENIIEAAKKAREMNINVVGLTGGDGGALAEYCDIEIRIPSYDTARIQEGHILAGHLICELVEAEMFPDE</sequence>
<dbReference type="EMBL" id="JAHVHU010000001">
    <property type="protein sequence ID" value="MBY5956570.1"/>
    <property type="molecule type" value="Genomic_DNA"/>
</dbReference>
<keyword evidence="7 9" id="KW-0413">Isomerase</keyword>
<comment type="miscellaneous">
    <text evidence="9">The reaction produces a racemic mixture of D-glycero-alpha-D-manno-heptose 7-phosphate and D-glycero-beta-D-manno-heptose 7-phosphate.</text>
</comment>
<dbReference type="CDD" id="cd05006">
    <property type="entry name" value="SIS_GmhA"/>
    <property type="match status" value="1"/>
</dbReference>
<reference evidence="11" key="1">
    <citation type="submission" date="2021-06" db="EMBL/GenBank/DDBJ databases">
        <title>44 bacteria genomes isolated from Dapeng, Shenzhen.</title>
        <authorList>
            <person name="Zheng W."/>
            <person name="Yu S."/>
            <person name="Huang Y."/>
        </authorList>
    </citation>
    <scope>NUCLEOTIDE SEQUENCE</scope>
    <source>
        <strain evidence="11">DP5N28-2</strain>
    </source>
</reference>
<dbReference type="Pfam" id="PF13580">
    <property type="entry name" value="SIS_2"/>
    <property type="match status" value="1"/>
</dbReference>
<feature type="binding site" evidence="9">
    <location>
        <begin position="97"/>
        <end position="98"/>
    </location>
    <ligand>
        <name>substrate</name>
    </ligand>
</feature>
<evidence type="ECO:0000313" key="11">
    <source>
        <dbReference type="EMBL" id="MBY5956570.1"/>
    </source>
</evidence>
<dbReference type="Gene3D" id="3.40.50.10490">
    <property type="entry name" value="Glucose-6-phosphate isomerase like protein, domain 1"/>
    <property type="match status" value="1"/>
</dbReference>
<comment type="cofactor">
    <cofactor evidence="9">
        <name>Zn(2+)</name>
        <dbReference type="ChEBI" id="CHEBI:29105"/>
    </cofactor>
    <text evidence="9">Binds 1 zinc ion per subunit.</text>
</comment>
<proteinExistence type="inferred from homology"/>
<dbReference type="InterPro" id="IPR001347">
    <property type="entry name" value="SIS_dom"/>
</dbReference>
<dbReference type="AlphaFoldDB" id="A0A953HQL1"/>
<keyword evidence="8 9" id="KW-0119">Carbohydrate metabolism</keyword>
<dbReference type="GO" id="GO:0008968">
    <property type="term" value="F:D-sedoheptulose 7-phosphate isomerase activity"/>
    <property type="evidence" value="ECO:0007669"/>
    <property type="project" value="UniProtKB-UniRule"/>
</dbReference>
<dbReference type="InterPro" id="IPR035461">
    <property type="entry name" value="GmhA/DiaA"/>
</dbReference>
<dbReference type="PANTHER" id="PTHR30390">
    <property type="entry name" value="SEDOHEPTULOSE 7-PHOSPHATE ISOMERASE / DNAA INITIATOR-ASSOCIATING FACTOR FOR REPLICATION INITIATION"/>
    <property type="match status" value="1"/>
</dbReference>
<accession>A0A953HQL1</accession>
<feature type="binding site" evidence="9">
    <location>
        <position position="68"/>
    </location>
    <ligand>
        <name>substrate</name>
    </ligand>
</feature>
<dbReference type="Proteomes" id="UP000753961">
    <property type="component" value="Unassembled WGS sequence"/>
</dbReference>
<comment type="similarity">
    <text evidence="3 9">Belongs to the SIS family. GmhA subfamily.</text>
</comment>
<evidence type="ECO:0000256" key="1">
    <source>
        <dbReference type="ARBA" id="ARBA00000348"/>
    </source>
</evidence>
<feature type="binding site" evidence="9">
    <location>
        <begin position="123"/>
        <end position="125"/>
    </location>
    <ligand>
        <name>substrate</name>
    </ligand>
</feature>
<dbReference type="GO" id="GO:0005975">
    <property type="term" value="P:carbohydrate metabolic process"/>
    <property type="evidence" value="ECO:0007669"/>
    <property type="project" value="UniProtKB-UniRule"/>
</dbReference>
<comment type="catalytic activity">
    <reaction evidence="1 9">
        <text>2 D-sedoheptulose 7-phosphate = D-glycero-alpha-D-manno-heptose 7-phosphate + D-glycero-beta-D-manno-heptose 7-phosphate</text>
        <dbReference type="Rhea" id="RHEA:27489"/>
        <dbReference type="ChEBI" id="CHEBI:57483"/>
        <dbReference type="ChEBI" id="CHEBI:60203"/>
        <dbReference type="ChEBI" id="CHEBI:60204"/>
        <dbReference type="EC" id="5.3.1.28"/>
    </reaction>
</comment>
<feature type="binding site" evidence="9">
    <location>
        <position position="175"/>
    </location>
    <ligand>
        <name>substrate</name>
    </ligand>
</feature>
<evidence type="ECO:0000313" key="12">
    <source>
        <dbReference type="Proteomes" id="UP000753961"/>
    </source>
</evidence>
<feature type="binding site" evidence="9">
    <location>
        <begin position="55"/>
        <end position="57"/>
    </location>
    <ligand>
        <name>substrate</name>
    </ligand>
</feature>
<comment type="caution">
    <text evidence="11">The sequence shown here is derived from an EMBL/GenBank/DDBJ whole genome shotgun (WGS) entry which is preliminary data.</text>
</comment>